<name>A0AAV1QDI8_SCOSC</name>
<feature type="region of interest" description="Disordered" evidence="2">
    <location>
        <begin position="1454"/>
        <end position="1542"/>
    </location>
</feature>
<dbReference type="GO" id="GO:0005813">
    <property type="term" value="C:centrosome"/>
    <property type="evidence" value="ECO:0007669"/>
    <property type="project" value="TreeGrafter"/>
</dbReference>
<feature type="compositionally biased region" description="Basic and acidic residues" evidence="2">
    <location>
        <begin position="1580"/>
        <end position="1593"/>
    </location>
</feature>
<evidence type="ECO:0000256" key="1">
    <source>
        <dbReference type="SAM" id="Coils"/>
    </source>
</evidence>
<feature type="compositionally biased region" description="Low complexity" evidence="2">
    <location>
        <begin position="1157"/>
        <end position="1166"/>
    </location>
</feature>
<feature type="region of interest" description="Disordered" evidence="2">
    <location>
        <begin position="1565"/>
        <end position="1626"/>
    </location>
</feature>
<dbReference type="GO" id="GO:0005814">
    <property type="term" value="C:centriole"/>
    <property type="evidence" value="ECO:0007669"/>
    <property type="project" value="TreeGrafter"/>
</dbReference>
<feature type="compositionally biased region" description="Basic and acidic residues" evidence="2">
    <location>
        <begin position="1754"/>
        <end position="1770"/>
    </location>
</feature>
<feature type="region of interest" description="Disordered" evidence="2">
    <location>
        <begin position="1950"/>
        <end position="1988"/>
    </location>
</feature>
<reference evidence="3 4" key="1">
    <citation type="submission" date="2024-01" db="EMBL/GenBank/DDBJ databases">
        <authorList>
            <person name="Alioto T."/>
            <person name="Alioto T."/>
            <person name="Gomez Garrido J."/>
        </authorList>
    </citation>
    <scope>NUCLEOTIDE SEQUENCE [LARGE SCALE GENOMIC DNA]</scope>
</reference>
<feature type="region of interest" description="Disordered" evidence="2">
    <location>
        <begin position="425"/>
        <end position="466"/>
    </location>
</feature>
<feature type="compositionally biased region" description="Polar residues" evidence="2">
    <location>
        <begin position="1325"/>
        <end position="1344"/>
    </location>
</feature>
<feature type="region of interest" description="Disordered" evidence="2">
    <location>
        <begin position="127"/>
        <end position="175"/>
    </location>
</feature>
<feature type="region of interest" description="Disordered" evidence="2">
    <location>
        <begin position="1063"/>
        <end position="1171"/>
    </location>
</feature>
<proteinExistence type="predicted"/>
<protein>
    <submittedName>
        <fullName evidence="3">Centrosomal protein of 295 kDa</fullName>
    </submittedName>
</protein>
<feature type="compositionally biased region" description="Polar residues" evidence="2">
    <location>
        <begin position="1195"/>
        <end position="1213"/>
    </location>
</feature>
<feature type="compositionally biased region" description="Polar residues" evidence="2">
    <location>
        <begin position="1099"/>
        <end position="1117"/>
    </location>
</feature>
<comment type="caution">
    <text evidence="3">The sequence shown here is derived from an EMBL/GenBank/DDBJ whole genome shotgun (WGS) entry which is preliminary data.</text>
</comment>
<feature type="compositionally biased region" description="Low complexity" evidence="2">
    <location>
        <begin position="1294"/>
        <end position="1315"/>
    </location>
</feature>
<feature type="compositionally biased region" description="Basic and acidic residues" evidence="2">
    <location>
        <begin position="1225"/>
        <end position="1237"/>
    </location>
</feature>
<feature type="compositionally biased region" description="Polar residues" evidence="2">
    <location>
        <begin position="452"/>
        <end position="466"/>
    </location>
</feature>
<feature type="region of interest" description="Disordered" evidence="2">
    <location>
        <begin position="1807"/>
        <end position="1829"/>
    </location>
</feature>
<dbReference type="GO" id="GO:0005829">
    <property type="term" value="C:cytosol"/>
    <property type="evidence" value="ECO:0007669"/>
    <property type="project" value="TreeGrafter"/>
</dbReference>
<feature type="compositionally biased region" description="Basic and acidic residues" evidence="2">
    <location>
        <begin position="364"/>
        <end position="382"/>
    </location>
</feature>
<dbReference type="PANTHER" id="PTHR21553">
    <property type="entry name" value="ALMS1-RELATED"/>
    <property type="match status" value="1"/>
</dbReference>
<feature type="compositionally biased region" description="Low complexity" evidence="2">
    <location>
        <begin position="1736"/>
        <end position="1745"/>
    </location>
</feature>
<feature type="region of interest" description="Disordered" evidence="2">
    <location>
        <begin position="1736"/>
        <end position="1770"/>
    </location>
</feature>
<keyword evidence="4" id="KW-1185">Reference proteome</keyword>
<feature type="region of interest" description="Disordered" evidence="2">
    <location>
        <begin position="1288"/>
        <end position="1350"/>
    </location>
</feature>
<feature type="coiled-coil region" evidence="1">
    <location>
        <begin position="478"/>
        <end position="537"/>
    </location>
</feature>
<feature type="compositionally biased region" description="Basic and acidic residues" evidence="2">
    <location>
        <begin position="1950"/>
        <end position="1975"/>
    </location>
</feature>
<feature type="region of interest" description="Disordered" evidence="2">
    <location>
        <begin position="1225"/>
        <end position="1254"/>
    </location>
</feature>
<feature type="compositionally biased region" description="Polar residues" evidence="2">
    <location>
        <begin position="1479"/>
        <end position="1489"/>
    </location>
</feature>
<feature type="compositionally biased region" description="Basic residues" evidence="2">
    <location>
        <begin position="1977"/>
        <end position="1988"/>
    </location>
</feature>
<feature type="region of interest" description="Disordered" evidence="2">
    <location>
        <begin position="356"/>
        <end position="389"/>
    </location>
</feature>
<dbReference type="EMBL" id="CAWUFR010000842">
    <property type="protein sequence ID" value="CAK6981528.1"/>
    <property type="molecule type" value="Genomic_DNA"/>
</dbReference>
<feature type="compositionally biased region" description="Basic and acidic residues" evidence="2">
    <location>
        <begin position="127"/>
        <end position="142"/>
    </location>
</feature>
<evidence type="ECO:0000313" key="3">
    <source>
        <dbReference type="EMBL" id="CAK6981528.1"/>
    </source>
</evidence>
<feature type="region of interest" description="Disordered" evidence="2">
    <location>
        <begin position="204"/>
        <end position="234"/>
    </location>
</feature>
<feature type="region of interest" description="Disordered" evidence="2">
    <location>
        <begin position="1654"/>
        <end position="1715"/>
    </location>
</feature>
<feature type="compositionally biased region" description="Acidic residues" evidence="2">
    <location>
        <begin position="1089"/>
        <end position="1098"/>
    </location>
</feature>
<organism evidence="3 4">
    <name type="scientific">Scomber scombrus</name>
    <name type="common">Atlantic mackerel</name>
    <name type="synonym">Scomber vernalis</name>
    <dbReference type="NCBI Taxonomy" id="13677"/>
    <lineage>
        <taxon>Eukaryota</taxon>
        <taxon>Metazoa</taxon>
        <taxon>Chordata</taxon>
        <taxon>Craniata</taxon>
        <taxon>Vertebrata</taxon>
        <taxon>Euteleostomi</taxon>
        <taxon>Actinopterygii</taxon>
        <taxon>Neopterygii</taxon>
        <taxon>Teleostei</taxon>
        <taxon>Neoteleostei</taxon>
        <taxon>Acanthomorphata</taxon>
        <taxon>Pelagiaria</taxon>
        <taxon>Scombriformes</taxon>
        <taxon>Scombridae</taxon>
        <taxon>Scomber</taxon>
    </lineage>
</organism>
<feature type="region of interest" description="Disordered" evidence="2">
    <location>
        <begin position="1842"/>
        <end position="1912"/>
    </location>
</feature>
<feature type="compositionally biased region" description="Low complexity" evidence="2">
    <location>
        <begin position="1241"/>
        <end position="1254"/>
    </location>
</feature>
<feature type="region of interest" description="Disordered" evidence="2">
    <location>
        <begin position="828"/>
        <end position="934"/>
    </location>
</feature>
<feature type="region of interest" description="Disordered" evidence="2">
    <location>
        <begin position="990"/>
        <end position="1046"/>
    </location>
</feature>
<gene>
    <name evidence="3" type="ORF">FSCOSCO3_A033554</name>
</gene>
<feature type="compositionally biased region" description="Polar residues" evidence="2">
    <location>
        <begin position="1654"/>
        <end position="1671"/>
    </location>
</feature>
<feature type="region of interest" description="Disordered" evidence="2">
    <location>
        <begin position="1183"/>
        <end position="1213"/>
    </location>
</feature>
<evidence type="ECO:0000256" key="2">
    <source>
        <dbReference type="SAM" id="MobiDB-lite"/>
    </source>
</evidence>
<dbReference type="PANTHER" id="PTHR21553:SF26">
    <property type="entry name" value="ALMS MOTIF DOMAIN-CONTAINING PROTEIN"/>
    <property type="match status" value="1"/>
</dbReference>
<dbReference type="Proteomes" id="UP001314229">
    <property type="component" value="Unassembled WGS sequence"/>
</dbReference>
<dbReference type="GO" id="GO:0046599">
    <property type="term" value="P:regulation of centriole replication"/>
    <property type="evidence" value="ECO:0007669"/>
    <property type="project" value="TreeGrafter"/>
</dbReference>
<feature type="coiled-coil region" evidence="1">
    <location>
        <begin position="43"/>
        <end position="74"/>
    </location>
</feature>
<feature type="compositionally biased region" description="Polar residues" evidence="2">
    <location>
        <begin position="1844"/>
        <end position="1862"/>
    </location>
</feature>
<evidence type="ECO:0000313" key="4">
    <source>
        <dbReference type="Proteomes" id="UP001314229"/>
    </source>
</evidence>
<sequence length="1988" mass="225348">MKRKVAKLRLSPNEEAQLMRQEYERRRKLRIQQVREQQRYIALQIRQDVEQRRQREMEQLEEELRKDWERQQREKLHTLQRLYQESLQLIGQGHRSAKENQPDMEAIARREEENHSKAEERYREALKELKSQRLKDQERESRSINARKKALQAEKERSAKVASLPPPANPIQNIDSKKPHIVKKSDVSAFAATHYHMPETTVDREVDTEQRNAHEGAELEGRRLQDLQREEETKREEQLEKAHLRGKQALRREQLTQDRERLLVELEHMQQTDLLRRRQQVSQMPPQIFQPLYKRQEMREDFQREMEFAFEDMYTGERRIKGDLVVQLVPEPLPAPSTGSQDQELDVTLDEIATLDEENAQGRGAEREAGSTEQESSSHAEPSRPAPRRTLRKLLDRIRNQRNQWTIHSGHVPAAASQTIVTDQIPERDTMTIDTGSLTSEERDRTAPVELSETSRSPPTLETTEQSAAADTLLPDVLADKIQEFEEVRKKKEEELERQKQQQMVFLQELEGQKAKLEQMLLEAQREREDLKAAVAQEVPVKQPEVPVHDQEVTHRLEPAPPAGEDDHTGRLREYQQRLLEQNRIHQRSVEVARQRLEEYQRALRIRYNMTTTSTLHTVVPPGHIYPPLRNTQYVHLPTPLQPTTTPRAPTHFPTNLQTLAEVPTRESNILATRPHLPDSRLSVESRLLSNEGEFISNRSRVQDATVRLTSSIMEMVTEHLPERLRPSSVTTEPYKLLTSRHLTISTPLSPASDPIRDISPSDTDVAPLGQIRVKPGTLPCGSLLTGSLREDSMEHRRRELQEIQRRVLQQREAMELQQRQQERERELELQRRQQERERQKEAMELQRTQQDRERQREAMELQRTQQDRERQREAMELQQRQQDRERQREAMELQRTQQEKERRRQEEQQREVMELQRTQQEKERRRQEEEMVQMRRQKEALEALIDADAQPTPEVTSEVLASEDIGQTRLKLLASLLRAIEESNGGTLSQLETHQEEDKSPPPPPSTSETDPIVQSSVPAGSAPTSVLPSELPPPPRAAKPPVTRVRLGIMEMNEQHELSAIQEVESPLNTSQVTGPEDGMKALTEVVELDPQEESESSVASDETLQTPSVSSSELLTDGRPTASMTNSRRSSWRERLLTGAGTSPESSKSDSSRRIISPISSDSGRGADYSGLGIASYRSFTESEHRPPDSDCLSSTTISTGSYVTTDPEQNFNADESVHHIHHTEQEEGGEAHFLDVSSPSPSPSALSSAAGRPSLAVDSLFNESSIQRIIDRYTRELNISLSTAGKTTDSEGSSLEEPSSSVSQQSLAQASEIREEDETSTSHQSLPSDTSAAQRSSPDNTVDPVLDPSLVEEQDSFRPLIGQLADQSSCLAADPRESTMEQLVGQPSAHSSMIGQLPGPLASVSTHQGGWDSTLSRMIGQLSMASSSHWLSGGQDFYAGQLLSQMDVEQSTTWVDEGQEESNMRQLVGEPDETAGQQSASSGERTSVDLGVSTEAGVPSYSALRPETSVPAVTPQPEYQTQQSHTGPMEVGPERTEDSVSFHPLLAEVTHNETIDPSMIFHLPEHDTPSSPEGHSQSRERSVSTHSEDFETCTNPSVESEPSPERVRAEEPSRSTSTALQESFSQLVTSQCLPHESVLTVSPTTQHPELTAQSLSDLTVCDSTPTLSMPPPEEGEADRKSISERDEDSGPFNELPAREHESNAAPFSDRIKEAASKKGILEQSEITLVSVTDTTVDQDTTVSEEEEMWEDKHPEGFTEEGQRGQETDVIVQESESTLTEMTEALKEDEDKTHPATLLEFEWGPSRDLQEVHQKKRRALLQKSSRRVEEIKAKAALVKIQASSETGEQSKAKQSTSVACKSKTKSEKAQDPQRNLQTDTKSKGGKAEQTGEKTAQKSGFIKLPPAVSDSRLKNVDEVRICQPDQRRRDVTEMHRRTQRLYEQLEEVKHQKEVRSRQEASTKNRLKAQEFQKKTLQKLRAKQTQR</sequence>
<feature type="compositionally biased region" description="Basic and acidic residues" evidence="2">
    <location>
        <begin position="1883"/>
        <end position="1898"/>
    </location>
</feature>
<accession>A0AAV1QDI8</accession>
<keyword evidence="1" id="KW-0175">Coiled coil</keyword>
<feature type="compositionally biased region" description="Basic and acidic residues" evidence="2">
    <location>
        <begin position="1607"/>
        <end position="1617"/>
    </location>
</feature>
<feature type="compositionally biased region" description="Polar residues" evidence="2">
    <location>
        <begin position="1521"/>
        <end position="1530"/>
    </location>
</feature>